<dbReference type="EMBL" id="QPMT01000006">
    <property type="protein sequence ID" value="KAF4863246.1"/>
    <property type="molecule type" value="Genomic_DNA"/>
</dbReference>
<dbReference type="AlphaFoldDB" id="A0A9P5EZR6"/>
<feature type="region of interest" description="Disordered" evidence="1">
    <location>
        <begin position="75"/>
        <end position="98"/>
    </location>
</feature>
<evidence type="ECO:0000313" key="2">
    <source>
        <dbReference type="EMBL" id="KAF4863246.1"/>
    </source>
</evidence>
<comment type="caution">
    <text evidence="2">The sequence shown here is derived from an EMBL/GenBank/DDBJ whole genome shotgun (WGS) entry which is preliminary data.</text>
</comment>
<accession>A0A9P5EZR6</accession>
<evidence type="ECO:0000256" key="1">
    <source>
        <dbReference type="SAM" id="MobiDB-lite"/>
    </source>
</evidence>
<reference evidence="2" key="1">
    <citation type="submission" date="2019-06" db="EMBL/GenBank/DDBJ databases">
        <authorList>
            <person name="Gan P."/>
            <person name="Shirasu K."/>
        </authorList>
    </citation>
    <scope>NUCLEOTIDE SEQUENCE [LARGE SCALE GENOMIC DNA]</scope>
    <source>
        <strain evidence="2">CAD2</strain>
    </source>
</reference>
<proteinExistence type="predicted"/>
<protein>
    <submittedName>
        <fullName evidence="2">Uncharacterized protein</fullName>
    </submittedName>
</protein>
<sequence>MLAASQPEALTLVRGALCNGKSRIALNMSCVRRSVQATTAWRSRERRCGGILASAGVRVGQQAEMDNGDCWELEFSPVETGLPPPNDRNYQDNSTHPR</sequence>
<dbReference type="Proteomes" id="UP000711996">
    <property type="component" value="Unassembled WGS sequence"/>
</dbReference>
<evidence type="ECO:0000313" key="3">
    <source>
        <dbReference type="Proteomes" id="UP000711996"/>
    </source>
</evidence>
<name>A0A9P5EZR6_COLSI</name>
<gene>
    <name evidence="2" type="ORF">CGCSCA2_v002835</name>
</gene>
<keyword evidence="3" id="KW-1185">Reference proteome</keyword>
<organism evidence="2 3">
    <name type="scientific">Colletotrichum siamense</name>
    <name type="common">Anthracnose fungus</name>
    <dbReference type="NCBI Taxonomy" id="690259"/>
    <lineage>
        <taxon>Eukaryota</taxon>
        <taxon>Fungi</taxon>
        <taxon>Dikarya</taxon>
        <taxon>Ascomycota</taxon>
        <taxon>Pezizomycotina</taxon>
        <taxon>Sordariomycetes</taxon>
        <taxon>Hypocreomycetidae</taxon>
        <taxon>Glomerellales</taxon>
        <taxon>Glomerellaceae</taxon>
        <taxon>Colletotrichum</taxon>
        <taxon>Colletotrichum gloeosporioides species complex</taxon>
    </lineage>
</organism>